<keyword evidence="1" id="KW-0472">Membrane</keyword>
<accession>A0A1X1YCF2</accession>
<dbReference type="SUPFAM" id="SSF50494">
    <property type="entry name" value="Trypsin-like serine proteases"/>
    <property type="match status" value="1"/>
</dbReference>
<keyword evidence="1" id="KW-1133">Transmembrane helix</keyword>
<gene>
    <name evidence="2" type="ORF">AWC16_18445</name>
</gene>
<keyword evidence="3" id="KW-1185">Reference proteome</keyword>
<dbReference type="EMBL" id="LQPG01000033">
    <property type="protein sequence ID" value="ORW08802.1"/>
    <property type="molecule type" value="Genomic_DNA"/>
</dbReference>
<sequence length="263" mass="27561">MTDRRRWDTARTAAWRAGIALILVAIFVGLYQVNRAHPVHPQVPMPTAHAIGPGIGIYVAPEGEATGISCTTGFLVRARDGRPGLLAAGHCNPAGGPGQVVIRHSAFAYRAVGTFTETVNDGSNWDDYDIGLIMLDDPGKLPLNSMVDGHPVTGVASHVEVGDVLCHFGIRSGGPVCGPVVASETNKVRFEAGGTCGDSGGPVYRLRDDGTAEAVGIYIAVSDGTYSEPKCEDPHPYSIAQTITPWLSAWELTLDTAAGISSA</sequence>
<comment type="caution">
    <text evidence="2">The sequence shown here is derived from an EMBL/GenBank/DDBJ whole genome shotgun (WGS) entry which is preliminary data.</text>
</comment>
<name>A0A1X1YCF2_9MYCO</name>
<dbReference type="InterPro" id="IPR043504">
    <property type="entry name" value="Peptidase_S1_PA_chymotrypsin"/>
</dbReference>
<feature type="transmembrane region" description="Helical" evidence="1">
    <location>
        <begin position="12"/>
        <end position="31"/>
    </location>
</feature>
<dbReference type="AlphaFoldDB" id="A0A1X1YCF2"/>
<evidence type="ECO:0000313" key="2">
    <source>
        <dbReference type="EMBL" id="ORW08802.1"/>
    </source>
</evidence>
<proteinExistence type="predicted"/>
<reference evidence="2 3" key="1">
    <citation type="submission" date="2016-01" db="EMBL/GenBank/DDBJ databases">
        <title>The new phylogeny of the genus Mycobacterium.</title>
        <authorList>
            <person name="Tarcisio F."/>
            <person name="Conor M."/>
            <person name="Antonella G."/>
            <person name="Elisabetta G."/>
            <person name="Giulia F.S."/>
            <person name="Sara T."/>
            <person name="Anna F."/>
            <person name="Clotilde B."/>
            <person name="Roberto B."/>
            <person name="Veronica D.S."/>
            <person name="Fabio R."/>
            <person name="Monica P."/>
            <person name="Olivier J."/>
            <person name="Enrico T."/>
            <person name="Nicola S."/>
        </authorList>
    </citation>
    <scope>NUCLEOTIDE SEQUENCE [LARGE SCALE GENOMIC DNA]</scope>
    <source>
        <strain evidence="2 3">DSM 45394</strain>
    </source>
</reference>
<dbReference type="Gene3D" id="2.40.10.10">
    <property type="entry name" value="Trypsin-like serine proteases"/>
    <property type="match status" value="2"/>
</dbReference>
<keyword evidence="1" id="KW-0812">Transmembrane</keyword>
<dbReference type="InterPro" id="IPR009003">
    <property type="entry name" value="Peptidase_S1_PA"/>
</dbReference>
<protein>
    <recommendedName>
        <fullName evidence="4">Endopeptidase</fullName>
    </recommendedName>
</protein>
<evidence type="ECO:0000313" key="3">
    <source>
        <dbReference type="Proteomes" id="UP000193866"/>
    </source>
</evidence>
<evidence type="ECO:0008006" key="4">
    <source>
        <dbReference type="Google" id="ProtNLM"/>
    </source>
</evidence>
<evidence type="ECO:0000256" key="1">
    <source>
        <dbReference type="SAM" id="Phobius"/>
    </source>
</evidence>
<dbReference type="Proteomes" id="UP000193866">
    <property type="component" value="Unassembled WGS sequence"/>
</dbReference>
<organism evidence="2 3">
    <name type="scientific">Mycolicibacter longobardus</name>
    <dbReference type="NCBI Taxonomy" id="1108812"/>
    <lineage>
        <taxon>Bacteria</taxon>
        <taxon>Bacillati</taxon>
        <taxon>Actinomycetota</taxon>
        <taxon>Actinomycetes</taxon>
        <taxon>Mycobacteriales</taxon>
        <taxon>Mycobacteriaceae</taxon>
        <taxon>Mycolicibacter</taxon>
    </lineage>
</organism>
<dbReference type="RefSeq" id="WP_085265984.1">
    <property type="nucleotide sequence ID" value="NZ_LQPG01000033.1"/>
</dbReference>